<comment type="caution">
    <text evidence="7">The sequence shown here is derived from an EMBL/GenBank/DDBJ whole genome shotgun (WGS) entry which is preliminary data.</text>
</comment>
<comment type="subcellular location">
    <subcellularLocation>
        <location evidence="1">Membrane</location>
        <topology evidence="1">Multi-pass membrane protein</topology>
    </subcellularLocation>
</comment>
<dbReference type="EMBL" id="CAMPGE010012074">
    <property type="protein sequence ID" value="CAI2370862.1"/>
    <property type="molecule type" value="Genomic_DNA"/>
</dbReference>
<feature type="transmembrane region" description="Helical" evidence="6">
    <location>
        <begin position="6"/>
        <end position="23"/>
    </location>
</feature>
<feature type="region of interest" description="Disordered" evidence="5">
    <location>
        <begin position="193"/>
        <end position="214"/>
    </location>
</feature>
<feature type="transmembrane region" description="Helical" evidence="6">
    <location>
        <begin position="243"/>
        <end position="267"/>
    </location>
</feature>
<reference evidence="7" key="1">
    <citation type="submission" date="2023-07" db="EMBL/GenBank/DDBJ databases">
        <authorList>
            <consortium name="AG Swart"/>
            <person name="Singh M."/>
            <person name="Singh A."/>
            <person name="Seah K."/>
            <person name="Emmerich C."/>
        </authorList>
    </citation>
    <scope>NUCLEOTIDE SEQUENCE</scope>
    <source>
        <strain evidence="7">DP1</strain>
    </source>
</reference>
<evidence type="ECO:0000256" key="2">
    <source>
        <dbReference type="ARBA" id="ARBA00022692"/>
    </source>
</evidence>
<protein>
    <submittedName>
        <fullName evidence="7">Uncharacterized protein</fullName>
    </submittedName>
</protein>
<feature type="transmembrane region" description="Helical" evidence="6">
    <location>
        <begin position="35"/>
        <end position="58"/>
    </location>
</feature>
<evidence type="ECO:0000256" key="1">
    <source>
        <dbReference type="ARBA" id="ARBA00004141"/>
    </source>
</evidence>
<evidence type="ECO:0000256" key="3">
    <source>
        <dbReference type="ARBA" id="ARBA00022989"/>
    </source>
</evidence>
<keyword evidence="3 6" id="KW-1133">Transmembrane helix</keyword>
<dbReference type="InterPro" id="IPR008521">
    <property type="entry name" value="Mg_trans_NIPA"/>
</dbReference>
<sequence>MLVFGILVGILATFIQTIGQIVQKKGHMDALRKRQSFICNLTWVCGQSLNLLAVPVFIVSISNTSQTAQSILPAMSIILITIWSCILLGSEFTKWEAMSMAFLIPATMILFIFSSVPKQDIKSEDLKDYVYSPGSVALLISAFLINAGGGLVVYQIMTNFEKIKQRAIQLRDGAHTDAASTRESDMNTMRTQQIRGSTMSHTENTSDNARTISNNSHSPTLLSNASEIHEIDILSYKWAAIPLIYFSFFASFFGTLSNTMLRGLVIIFDDDFIDHDKDEKTFGVAQILIFFMINIVLMFISLFYLNKCLQHFDPIYMIPLIRVFTLMNTIICGGIVYKEFKLYDTTKTVGMLVGTSLCFVGASFYIQRRERVYACKEPVGDDGVISTASYGTIDNNHRSKDHPDNEKRSCKTC</sequence>
<keyword evidence="8" id="KW-1185">Reference proteome</keyword>
<dbReference type="GO" id="GO:0015095">
    <property type="term" value="F:magnesium ion transmembrane transporter activity"/>
    <property type="evidence" value="ECO:0007669"/>
    <property type="project" value="InterPro"/>
</dbReference>
<feature type="transmembrane region" description="Helical" evidence="6">
    <location>
        <begin position="287"/>
        <end position="305"/>
    </location>
</feature>
<feature type="transmembrane region" description="Helical" evidence="6">
    <location>
        <begin position="136"/>
        <end position="157"/>
    </location>
</feature>
<feature type="transmembrane region" description="Helical" evidence="6">
    <location>
        <begin position="317"/>
        <end position="337"/>
    </location>
</feature>
<name>A0AAD1ULB4_EUPCR</name>
<evidence type="ECO:0000313" key="8">
    <source>
        <dbReference type="Proteomes" id="UP001295684"/>
    </source>
</evidence>
<feature type="transmembrane region" description="Helical" evidence="6">
    <location>
        <begin position="349"/>
        <end position="366"/>
    </location>
</feature>
<dbReference type="PANTHER" id="PTHR12570:SF65">
    <property type="entry name" value="MAGNESIUM TRANSPORTER NIPA9-RELATED"/>
    <property type="match status" value="1"/>
</dbReference>
<evidence type="ECO:0000256" key="6">
    <source>
        <dbReference type="SAM" id="Phobius"/>
    </source>
</evidence>
<feature type="transmembrane region" description="Helical" evidence="6">
    <location>
        <begin position="70"/>
        <end position="90"/>
    </location>
</feature>
<keyword evidence="2 6" id="KW-0812">Transmembrane</keyword>
<dbReference type="AlphaFoldDB" id="A0AAD1ULB4"/>
<dbReference type="Proteomes" id="UP001295684">
    <property type="component" value="Unassembled WGS sequence"/>
</dbReference>
<dbReference type="GO" id="GO:0016020">
    <property type="term" value="C:membrane"/>
    <property type="evidence" value="ECO:0007669"/>
    <property type="project" value="UniProtKB-SubCell"/>
</dbReference>
<keyword evidence="4 6" id="KW-0472">Membrane</keyword>
<accession>A0AAD1ULB4</accession>
<evidence type="ECO:0000256" key="5">
    <source>
        <dbReference type="SAM" id="MobiDB-lite"/>
    </source>
</evidence>
<organism evidence="7 8">
    <name type="scientific">Euplotes crassus</name>
    <dbReference type="NCBI Taxonomy" id="5936"/>
    <lineage>
        <taxon>Eukaryota</taxon>
        <taxon>Sar</taxon>
        <taxon>Alveolata</taxon>
        <taxon>Ciliophora</taxon>
        <taxon>Intramacronucleata</taxon>
        <taxon>Spirotrichea</taxon>
        <taxon>Hypotrichia</taxon>
        <taxon>Euplotida</taxon>
        <taxon>Euplotidae</taxon>
        <taxon>Moneuplotes</taxon>
    </lineage>
</organism>
<evidence type="ECO:0000313" key="7">
    <source>
        <dbReference type="EMBL" id="CAI2370862.1"/>
    </source>
</evidence>
<dbReference type="Pfam" id="PF05653">
    <property type="entry name" value="Mg_trans_NIPA"/>
    <property type="match status" value="1"/>
</dbReference>
<gene>
    <name evidence="7" type="ORF">ECRASSUSDP1_LOCUS12181</name>
</gene>
<feature type="transmembrane region" description="Helical" evidence="6">
    <location>
        <begin position="97"/>
        <end position="116"/>
    </location>
</feature>
<dbReference type="PANTHER" id="PTHR12570">
    <property type="match status" value="1"/>
</dbReference>
<evidence type="ECO:0000256" key="4">
    <source>
        <dbReference type="ARBA" id="ARBA00023136"/>
    </source>
</evidence>
<proteinExistence type="predicted"/>